<protein>
    <submittedName>
        <fullName evidence="2">Uncharacterized protein</fullName>
    </submittedName>
</protein>
<evidence type="ECO:0000256" key="1">
    <source>
        <dbReference type="SAM" id="MobiDB-lite"/>
    </source>
</evidence>
<reference evidence="2" key="1">
    <citation type="submission" date="2021-08" db="EMBL/GenBank/DDBJ databases">
        <authorList>
            <person name="Misof B."/>
            <person name="Oliver O."/>
            <person name="Podsiadlowski L."/>
            <person name="Donath A."/>
            <person name="Peters R."/>
            <person name="Mayer C."/>
            <person name="Rust J."/>
            <person name="Gunkel S."/>
            <person name="Lesny P."/>
            <person name="Martin S."/>
            <person name="Oeyen J.P."/>
            <person name="Petersen M."/>
            <person name="Panagiotis P."/>
            <person name="Wilbrandt J."/>
            <person name="Tanja T."/>
        </authorList>
    </citation>
    <scope>NUCLEOTIDE SEQUENCE</scope>
    <source>
        <strain evidence="2">GBR_01_08_01A</strain>
        <tissue evidence="2">Thorax + abdomen</tissue>
    </source>
</reference>
<dbReference type="AlphaFoldDB" id="A0AAD9RNX3"/>
<keyword evidence="3" id="KW-1185">Reference proteome</keyword>
<accession>A0AAD9RNX3</accession>
<dbReference type="EMBL" id="JAIFRP010000030">
    <property type="protein sequence ID" value="KAK2583167.1"/>
    <property type="molecule type" value="Genomic_DNA"/>
</dbReference>
<sequence>MDVECPGEGKGKNGKCPQSCDEPSSRWSARTRQDLIKEIKMDTSPTLSIGGSRARAALLTTSATGSGGTDRRVVFLTSQTVDGIGHETKTWPHHWSPHTVSFS</sequence>
<dbReference type="Proteomes" id="UP001258017">
    <property type="component" value="Unassembled WGS sequence"/>
</dbReference>
<organism evidence="2 3">
    <name type="scientific">Odynerus spinipes</name>
    <dbReference type="NCBI Taxonomy" id="1348599"/>
    <lineage>
        <taxon>Eukaryota</taxon>
        <taxon>Metazoa</taxon>
        <taxon>Ecdysozoa</taxon>
        <taxon>Arthropoda</taxon>
        <taxon>Hexapoda</taxon>
        <taxon>Insecta</taxon>
        <taxon>Pterygota</taxon>
        <taxon>Neoptera</taxon>
        <taxon>Endopterygota</taxon>
        <taxon>Hymenoptera</taxon>
        <taxon>Apocrita</taxon>
        <taxon>Aculeata</taxon>
        <taxon>Vespoidea</taxon>
        <taxon>Vespidae</taxon>
        <taxon>Eumeninae</taxon>
        <taxon>Odynerus</taxon>
    </lineage>
</organism>
<comment type="caution">
    <text evidence="2">The sequence shown here is derived from an EMBL/GenBank/DDBJ whole genome shotgun (WGS) entry which is preliminary data.</text>
</comment>
<name>A0AAD9RNX3_9HYME</name>
<evidence type="ECO:0000313" key="2">
    <source>
        <dbReference type="EMBL" id="KAK2583167.1"/>
    </source>
</evidence>
<proteinExistence type="predicted"/>
<gene>
    <name evidence="2" type="ORF">KPH14_009189</name>
</gene>
<reference evidence="2" key="2">
    <citation type="journal article" date="2023" name="Commun. Biol.">
        <title>Intrasexual cuticular hydrocarbon dimorphism in a wasp sheds light on hydrocarbon biosynthesis genes in Hymenoptera.</title>
        <authorList>
            <person name="Moris V.C."/>
            <person name="Podsiadlowski L."/>
            <person name="Martin S."/>
            <person name="Oeyen J.P."/>
            <person name="Donath A."/>
            <person name="Petersen M."/>
            <person name="Wilbrandt J."/>
            <person name="Misof B."/>
            <person name="Liedtke D."/>
            <person name="Thamm M."/>
            <person name="Scheiner R."/>
            <person name="Schmitt T."/>
            <person name="Niehuis O."/>
        </authorList>
    </citation>
    <scope>NUCLEOTIDE SEQUENCE</scope>
    <source>
        <strain evidence="2">GBR_01_08_01A</strain>
    </source>
</reference>
<evidence type="ECO:0000313" key="3">
    <source>
        <dbReference type="Proteomes" id="UP001258017"/>
    </source>
</evidence>
<feature type="region of interest" description="Disordered" evidence="1">
    <location>
        <begin position="1"/>
        <end position="29"/>
    </location>
</feature>